<evidence type="ECO:0000313" key="2">
    <source>
        <dbReference type="Proteomes" id="UP000187203"/>
    </source>
</evidence>
<dbReference type="AlphaFoldDB" id="A0A1R3HW26"/>
<keyword evidence="2" id="KW-1185">Reference proteome</keyword>
<gene>
    <name evidence="1" type="ORF">COLO4_26594</name>
</gene>
<reference evidence="2" key="1">
    <citation type="submission" date="2013-09" db="EMBL/GenBank/DDBJ databases">
        <title>Corchorus olitorius genome sequencing.</title>
        <authorList>
            <person name="Alam M."/>
            <person name="Haque M.S."/>
            <person name="Islam M.S."/>
            <person name="Emdad E.M."/>
            <person name="Islam M.M."/>
            <person name="Ahmed B."/>
            <person name="Halim A."/>
            <person name="Hossen Q.M.M."/>
            <person name="Hossain M.Z."/>
            <person name="Ahmed R."/>
            <person name="Khan M.M."/>
            <person name="Islam R."/>
            <person name="Rashid M.M."/>
            <person name="Khan S.A."/>
            <person name="Rahman M.S."/>
            <person name="Alam M."/>
            <person name="Yahiya A.S."/>
            <person name="Khan M.S."/>
            <person name="Azam M.S."/>
            <person name="Haque T."/>
            <person name="Lashkar M.Z.H."/>
            <person name="Akhand A.I."/>
            <person name="Morshed G."/>
            <person name="Roy S."/>
            <person name="Uddin K.S."/>
            <person name="Rabeya T."/>
            <person name="Hossain A.S."/>
            <person name="Chowdhury A."/>
            <person name="Snigdha A.R."/>
            <person name="Mortoza M.S."/>
            <person name="Matin S.A."/>
            <person name="Hoque S.M.E."/>
            <person name="Islam M.K."/>
            <person name="Roy D.K."/>
            <person name="Haider R."/>
            <person name="Moosa M.M."/>
            <person name="Elias S.M."/>
            <person name="Hasan A.M."/>
            <person name="Jahan S."/>
            <person name="Shafiuddin M."/>
            <person name="Mahmood N."/>
            <person name="Shommy N.S."/>
        </authorList>
    </citation>
    <scope>NUCLEOTIDE SEQUENCE [LARGE SCALE GENOMIC DNA]</scope>
    <source>
        <strain evidence="2">cv. O-4</strain>
    </source>
</reference>
<evidence type="ECO:0000313" key="1">
    <source>
        <dbReference type="EMBL" id="OMO74556.1"/>
    </source>
</evidence>
<sequence length="47" mass="5284">MMERNNPRPNTDLKAWVKFLEDSSQIGLKKEERKLLVPFGVPGSGGL</sequence>
<accession>A0A1R3HW26</accession>
<proteinExistence type="predicted"/>
<organism evidence="1 2">
    <name type="scientific">Corchorus olitorius</name>
    <dbReference type="NCBI Taxonomy" id="93759"/>
    <lineage>
        <taxon>Eukaryota</taxon>
        <taxon>Viridiplantae</taxon>
        <taxon>Streptophyta</taxon>
        <taxon>Embryophyta</taxon>
        <taxon>Tracheophyta</taxon>
        <taxon>Spermatophyta</taxon>
        <taxon>Magnoliopsida</taxon>
        <taxon>eudicotyledons</taxon>
        <taxon>Gunneridae</taxon>
        <taxon>Pentapetalae</taxon>
        <taxon>rosids</taxon>
        <taxon>malvids</taxon>
        <taxon>Malvales</taxon>
        <taxon>Malvaceae</taxon>
        <taxon>Grewioideae</taxon>
        <taxon>Apeibeae</taxon>
        <taxon>Corchorus</taxon>
    </lineage>
</organism>
<protein>
    <submittedName>
        <fullName evidence="1">Uncharacterized protein</fullName>
    </submittedName>
</protein>
<dbReference type="EMBL" id="AWUE01019288">
    <property type="protein sequence ID" value="OMO74556.1"/>
    <property type="molecule type" value="Genomic_DNA"/>
</dbReference>
<name>A0A1R3HW26_9ROSI</name>
<comment type="caution">
    <text evidence="1">The sequence shown here is derived from an EMBL/GenBank/DDBJ whole genome shotgun (WGS) entry which is preliminary data.</text>
</comment>
<dbReference type="Proteomes" id="UP000187203">
    <property type="component" value="Unassembled WGS sequence"/>
</dbReference>